<dbReference type="NCBIfam" id="TIGR00756">
    <property type="entry name" value="PPR"/>
    <property type="match status" value="2"/>
</dbReference>
<dbReference type="Gene3D" id="1.25.40.10">
    <property type="entry name" value="Tetratricopeptide repeat domain"/>
    <property type="match status" value="4"/>
</dbReference>
<feature type="repeat" description="PPR" evidence="2">
    <location>
        <begin position="410"/>
        <end position="440"/>
    </location>
</feature>
<accession>A0AAD2FV11</accession>
<keyword evidence="1" id="KW-0677">Repeat</keyword>
<protein>
    <recommendedName>
        <fullName evidence="5">Pentacotripeptide-repeat region of PRORP domain-containing protein</fullName>
    </recommendedName>
</protein>
<dbReference type="Pfam" id="PF01535">
    <property type="entry name" value="PPR"/>
    <property type="match status" value="3"/>
</dbReference>
<gene>
    <name evidence="3" type="ORF">CYCCA115_LOCUS14710</name>
</gene>
<evidence type="ECO:0008006" key="5">
    <source>
        <dbReference type="Google" id="ProtNLM"/>
    </source>
</evidence>
<organism evidence="3 4">
    <name type="scientific">Cylindrotheca closterium</name>
    <dbReference type="NCBI Taxonomy" id="2856"/>
    <lineage>
        <taxon>Eukaryota</taxon>
        <taxon>Sar</taxon>
        <taxon>Stramenopiles</taxon>
        <taxon>Ochrophyta</taxon>
        <taxon>Bacillariophyta</taxon>
        <taxon>Bacillariophyceae</taxon>
        <taxon>Bacillariophycidae</taxon>
        <taxon>Bacillariales</taxon>
        <taxon>Bacillariaceae</taxon>
        <taxon>Cylindrotheca</taxon>
    </lineage>
</organism>
<dbReference type="PANTHER" id="PTHR47942">
    <property type="entry name" value="TETRATRICOPEPTIDE REPEAT (TPR)-LIKE SUPERFAMILY PROTEIN-RELATED"/>
    <property type="match status" value="1"/>
</dbReference>
<evidence type="ECO:0000313" key="4">
    <source>
        <dbReference type="Proteomes" id="UP001295423"/>
    </source>
</evidence>
<dbReference type="AlphaFoldDB" id="A0AAD2FV11"/>
<dbReference type="InterPro" id="IPR051222">
    <property type="entry name" value="PPR/CCM1_RNA-binding"/>
</dbReference>
<dbReference type="EMBL" id="CAKOGP040001858">
    <property type="protein sequence ID" value="CAJ1954115.1"/>
    <property type="molecule type" value="Genomic_DNA"/>
</dbReference>
<dbReference type="PROSITE" id="PS51375">
    <property type="entry name" value="PPR"/>
    <property type="match status" value="2"/>
</dbReference>
<proteinExistence type="predicted"/>
<name>A0AAD2FV11_9STRA</name>
<keyword evidence="4" id="KW-1185">Reference proteome</keyword>
<dbReference type="Proteomes" id="UP001295423">
    <property type="component" value="Unassembled WGS sequence"/>
</dbReference>
<reference evidence="3" key="1">
    <citation type="submission" date="2023-08" db="EMBL/GenBank/DDBJ databases">
        <authorList>
            <person name="Audoor S."/>
            <person name="Bilcke G."/>
        </authorList>
    </citation>
    <scope>NUCLEOTIDE SEQUENCE</scope>
</reference>
<feature type="repeat" description="PPR" evidence="2">
    <location>
        <begin position="667"/>
        <end position="697"/>
    </location>
</feature>
<dbReference type="Pfam" id="PF12854">
    <property type="entry name" value="PPR_1"/>
    <property type="match status" value="1"/>
</dbReference>
<evidence type="ECO:0000313" key="3">
    <source>
        <dbReference type="EMBL" id="CAJ1954115.1"/>
    </source>
</evidence>
<comment type="caution">
    <text evidence="3">The sequence shown here is derived from an EMBL/GenBank/DDBJ whole genome shotgun (WGS) entry which is preliminary data.</text>
</comment>
<dbReference type="PANTHER" id="PTHR47942:SF63">
    <property type="entry name" value="PENTATRICOPEPTIDE REPEAT-CONTAINING PROTEIN"/>
    <property type="match status" value="1"/>
</dbReference>
<evidence type="ECO:0000256" key="1">
    <source>
        <dbReference type="ARBA" id="ARBA00022737"/>
    </source>
</evidence>
<dbReference type="InterPro" id="IPR002885">
    <property type="entry name" value="PPR_rpt"/>
</dbReference>
<dbReference type="InterPro" id="IPR011990">
    <property type="entry name" value="TPR-like_helical_dom_sf"/>
</dbReference>
<evidence type="ECO:0000256" key="2">
    <source>
        <dbReference type="PROSITE-ProRule" id="PRU00708"/>
    </source>
</evidence>
<sequence>MSLWKQNKILNKHKNSIGRIWRQQSVGELNASGSSSSSSVLPTHFLSAGKRRRRSFSSEVSQRQFQRDDILTSEYERWKDMTNEVHNFSFSKSASTKDAQMWHQAESCLQIWQKEKDFDRCLELLRCLSSSKLLIKTIPTESLLNPILKLWRSELFTRAENDKAKNVLLPSQMSSLLNQYEAIGLIVMDKASHSMILDAASHMKDPKEGVFFAQEYLTNWIEKCRKQTNGQSVRPDVVSIGSVIHAWVESNHPEAPKRAEEWMNVCTKFLNIQPTTQLYTSVISAWGKQGDARRAQDWMNRLRQRNLEVDLGAWNGLLSAYAHSNKQQTKRRGPSPAKQAEQILKEMKRRHDNGELAQAPDVVSHTIVLDAWSRQVLRERGAKAKAQCARRAIQLLDEMKQSPNPSTRPNTISYNTVLSTCARAGLVKECESLMNQMIHEHSQHSDTLVTKMTGVQPNAQSVALLLHAYSQARMDPMLAAEKAEATLKDLLPTLGIQPNLQIFNNCLSCWAKASNPKTIVPVERATALFEEISSVHGMKPDIVAYTALMNVLGRHGEAEQAQNLLDDLWKTYQDAVHSGDPSANSYKPSAQSLTTVLYAWSTKDPEQTEALLQRMSQDYDAVPNVYSYSVVLKAWARHASSDKYPDAPDRALAILEFMEDHDIVTPNVFSYSSVIQAFAEQGRAKEAEGLLNRMLKRLQKDPTDKAVKPDLYTFSAVLFAWSKSNAPHAANRAEAILVRMLELYFSGDLDQPPNVYCYTNVLACIAQSRQPGSSEWALGIMRSMQKNQSKNKGSHNAAAPNLFSYNTVINAFANEIGRMSGRGDDITIKKIESMMAEVFDLVQEMIDLGEQDRKMMPDETTYLTVCKAIQNVRTRSKHKKHVNRLLSIVDQQRYEPTTGMRKQFRELMR</sequence>